<accession>A0AAV6IER8</accession>
<dbReference type="PANTHER" id="PTHR46782">
    <property type="entry name" value="OS01G0757700 PROTEIN"/>
    <property type="match status" value="1"/>
</dbReference>
<gene>
    <name evidence="2" type="ORF">RHGRI_032616</name>
</gene>
<evidence type="ECO:0000313" key="2">
    <source>
        <dbReference type="EMBL" id="KAG5526390.1"/>
    </source>
</evidence>
<comment type="caution">
    <text evidence="2">The sequence shown here is derived from an EMBL/GenBank/DDBJ whole genome shotgun (WGS) entry which is preliminary data.</text>
</comment>
<evidence type="ECO:0000256" key="1">
    <source>
        <dbReference type="SAM" id="MobiDB-lite"/>
    </source>
</evidence>
<organism evidence="2 3">
    <name type="scientific">Rhododendron griersonianum</name>
    <dbReference type="NCBI Taxonomy" id="479676"/>
    <lineage>
        <taxon>Eukaryota</taxon>
        <taxon>Viridiplantae</taxon>
        <taxon>Streptophyta</taxon>
        <taxon>Embryophyta</taxon>
        <taxon>Tracheophyta</taxon>
        <taxon>Spermatophyta</taxon>
        <taxon>Magnoliopsida</taxon>
        <taxon>eudicotyledons</taxon>
        <taxon>Gunneridae</taxon>
        <taxon>Pentapetalae</taxon>
        <taxon>asterids</taxon>
        <taxon>Ericales</taxon>
        <taxon>Ericaceae</taxon>
        <taxon>Ericoideae</taxon>
        <taxon>Rhodoreae</taxon>
        <taxon>Rhododendron</taxon>
    </lineage>
</organism>
<protein>
    <submittedName>
        <fullName evidence="2">Uncharacterized protein</fullName>
    </submittedName>
</protein>
<name>A0AAV6IER8_9ERIC</name>
<evidence type="ECO:0000313" key="3">
    <source>
        <dbReference type="Proteomes" id="UP000823749"/>
    </source>
</evidence>
<reference evidence="2" key="1">
    <citation type="submission" date="2020-08" db="EMBL/GenBank/DDBJ databases">
        <title>Plant Genome Project.</title>
        <authorList>
            <person name="Zhang R.-G."/>
        </authorList>
    </citation>
    <scope>NUCLEOTIDE SEQUENCE</scope>
    <source>
        <strain evidence="2">WSP0</strain>
        <tissue evidence="2">Leaf</tissue>
    </source>
</reference>
<proteinExistence type="predicted"/>
<dbReference type="Proteomes" id="UP000823749">
    <property type="component" value="Chromosome 11"/>
</dbReference>
<feature type="compositionally biased region" description="Pro residues" evidence="1">
    <location>
        <begin position="22"/>
        <end position="31"/>
    </location>
</feature>
<sequence length="330" mass="37321">MVTAPTQTIDPPPTNVDATSLSPPPEPSPTPPHRRSVSWRGLDVEPCRLVYDLKVWVEVLRFRIIRNFGVPLNSIGYFVPIDVKFPNLQGYGSIVEREEFPEDFDKYLRTGLNWSRLEDTIGKTHVAGWGFWCRQDDRPPHAPPVSGLPNEKEAVYGALDKWTAWETEFPLIAASKALRMLRKRSRWIRVIQGFGSVVERKEFPEDFDKYLRTELNWSRLEARTPSEKPTSPVGFSGVEKTANHPMLLQFPIAAFSENLTGLELEDWGPRGTSVSLPFFSIPNSQSVVKSVNNAIVGSHLYKRLLMNDIMTGSVDTRSVVLKMTLTLIEG</sequence>
<dbReference type="PANTHER" id="PTHR46782:SF2">
    <property type="entry name" value="OS07G0545900 PROTEIN"/>
    <property type="match status" value="1"/>
</dbReference>
<dbReference type="InterPro" id="IPR044646">
    <property type="entry name" value="EMB1417-like"/>
</dbReference>
<dbReference type="AlphaFoldDB" id="A0AAV6IER8"/>
<keyword evidence="3" id="KW-1185">Reference proteome</keyword>
<dbReference type="EMBL" id="JACTNZ010000011">
    <property type="protein sequence ID" value="KAG5526390.1"/>
    <property type="molecule type" value="Genomic_DNA"/>
</dbReference>
<feature type="region of interest" description="Disordered" evidence="1">
    <location>
        <begin position="1"/>
        <end position="37"/>
    </location>
</feature>